<organism evidence="14 15">
    <name type="scientific">Acanthaster planci</name>
    <name type="common">Crown-of-thorns starfish</name>
    <dbReference type="NCBI Taxonomy" id="133434"/>
    <lineage>
        <taxon>Eukaryota</taxon>
        <taxon>Metazoa</taxon>
        <taxon>Echinodermata</taxon>
        <taxon>Eleutherozoa</taxon>
        <taxon>Asterozoa</taxon>
        <taxon>Asteroidea</taxon>
        <taxon>Valvatacea</taxon>
        <taxon>Valvatida</taxon>
        <taxon>Acanthasteridae</taxon>
        <taxon>Acanthaster</taxon>
    </lineage>
</organism>
<keyword evidence="4" id="KW-0808">Transferase</keyword>
<evidence type="ECO:0000256" key="12">
    <source>
        <dbReference type="ARBA" id="ARBA00076706"/>
    </source>
</evidence>
<dbReference type="GO" id="GO:0071222">
    <property type="term" value="P:cellular response to lipopolysaccharide"/>
    <property type="evidence" value="ECO:0007669"/>
    <property type="project" value="TreeGrafter"/>
</dbReference>
<sequence length="474" mass="51668">METDSKFVLGIDLGTSSVKVCVYDPETEHTVQSAVSETNAKITRELQPPGAAEQDVTKILEACEACLRRLDADHLKQVQCIGIAGQMHGCVCWSGHDGTELNPGLNQLDWFDQSILTSQLVTWQDGRCTPEFIATLPKPDSHLRLATGHGCATLFWLQQNSPQIVERFEHAGTVMDLLVAMLCNLTATVMSVQNAASWGYFNVTEKQWNQEILSSAGFPVHLLPKVVDPGSIVGKLCSSWCGIPAGCEVGVAMGDLPCSVLPSLEWQTDAVVNISTSAQLVTSTPPAFNPPKSTPSSTVEYFPYFRGQYLAVAAALTGGNVLEHFVSTMQEWARELGLQISKDEAYEKMIEKGLGVEETDLWIVPTLFGERHIPSQRASILNLTMANASLGDTTRALCQGVIQNLHDMMSKKDLFDRGIKRIIGCGSALLRNKVLMQELERAFQLPVDYKKGGDAAEGAAVAMAMLVKQQTEKP</sequence>
<dbReference type="AlphaFoldDB" id="A0A8B7Y1Y5"/>
<dbReference type="GO" id="GO:0006091">
    <property type="term" value="P:generation of precursor metabolites and energy"/>
    <property type="evidence" value="ECO:0007669"/>
    <property type="project" value="UniProtKB-ARBA"/>
</dbReference>
<feature type="domain" description="Carbohydrate kinase FGGY N-terminal" evidence="13">
    <location>
        <begin position="8"/>
        <end position="239"/>
    </location>
</feature>
<dbReference type="PIRSF" id="PIRSF000538">
    <property type="entry name" value="GlpK"/>
    <property type="match status" value="1"/>
</dbReference>
<name>A0A8B7Y1Y5_ACAPL</name>
<evidence type="ECO:0000256" key="10">
    <source>
        <dbReference type="ARBA" id="ARBA00066341"/>
    </source>
</evidence>
<dbReference type="GO" id="GO:0006163">
    <property type="term" value="P:purine nucleotide metabolic process"/>
    <property type="evidence" value="ECO:0007669"/>
    <property type="project" value="UniProtKB-ARBA"/>
</dbReference>
<evidence type="ECO:0000256" key="4">
    <source>
        <dbReference type="ARBA" id="ARBA00022679"/>
    </source>
</evidence>
<dbReference type="InterPro" id="IPR043129">
    <property type="entry name" value="ATPase_NBD"/>
</dbReference>
<dbReference type="CTD" id="23729"/>
<comment type="subcellular location">
    <subcellularLocation>
        <location evidence="1">Cytoplasm</location>
    </subcellularLocation>
</comment>
<evidence type="ECO:0000256" key="8">
    <source>
        <dbReference type="ARBA" id="ARBA00052736"/>
    </source>
</evidence>
<dbReference type="Gene3D" id="3.30.420.40">
    <property type="match status" value="2"/>
</dbReference>
<dbReference type="RefSeq" id="XP_022086305.1">
    <property type="nucleotide sequence ID" value="XM_022230613.1"/>
</dbReference>
<evidence type="ECO:0000259" key="13">
    <source>
        <dbReference type="Pfam" id="PF00370"/>
    </source>
</evidence>
<accession>A0A8B7Y1Y5</accession>
<dbReference type="PANTHER" id="PTHR10196:SF67">
    <property type="entry name" value="SEDOHEPTULOKINASE"/>
    <property type="match status" value="1"/>
</dbReference>
<gene>
    <name evidence="15" type="primary">LOC110976908</name>
</gene>
<comment type="similarity">
    <text evidence="2">Belongs to the FGGY kinase family.</text>
</comment>
<dbReference type="GO" id="GO:0005524">
    <property type="term" value="F:ATP binding"/>
    <property type="evidence" value="ECO:0007669"/>
    <property type="project" value="UniProtKB-KW"/>
</dbReference>
<dbReference type="KEGG" id="aplc:110976908"/>
<protein>
    <recommendedName>
        <fullName evidence="11">Sedoheptulokinase</fullName>
        <ecNumber evidence="10">2.7.1.14</ecNumber>
    </recommendedName>
    <alternativeName>
        <fullName evidence="12">Carbohydrate kinase-like protein</fullName>
    </alternativeName>
</protein>
<dbReference type="InterPro" id="IPR018484">
    <property type="entry name" value="FGGY_N"/>
</dbReference>
<dbReference type="PANTHER" id="PTHR10196">
    <property type="entry name" value="SUGAR KINASE"/>
    <property type="match status" value="1"/>
</dbReference>
<evidence type="ECO:0000256" key="6">
    <source>
        <dbReference type="ARBA" id="ARBA00022777"/>
    </source>
</evidence>
<dbReference type="GO" id="GO:0050277">
    <property type="term" value="F:sedoheptulokinase activity"/>
    <property type="evidence" value="ECO:0007669"/>
    <property type="project" value="UniProtKB-EC"/>
</dbReference>
<dbReference type="CDD" id="cd07777">
    <property type="entry name" value="ASKHA_NBD_FGGY_SHK"/>
    <property type="match status" value="1"/>
</dbReference>
<dbReference type="OrthoDB" id="10264182at2759"/>
<keyword evidence="7" id="KW-0067">ATP-binding</keyword>
<keyword evidence="3" id="KW-0963">Cytoplasm</keyword>
<evidence type="ECO:0000256" key="1">
    <source>
        <dbReference type="ARBA" id="ARBA00004496"/>
    </source>
</evidence>
<dbReference type="FunFam" id="3.30.420.40:FF:000111">
    <property type="entry name" value="Sedoheptulokinase"/>
    <property type="match status" value="1"/>
</dbReference>
<evidence type="ECO:0000313" key="15">
    <source>
        <dbReference type="RefSeq" id="XP_022086305.1"/>
    </source>
</evidence>
<evidence type="ECO:0000256" key="5">
    <source>
        <dbReference type="ARBA" id="ARBA00022741"/>
    </source>
</evidence>
<keyword evidence="5" id="KW-0547">Nucleotide-binding</keyword>
<dbReference type="FunFam" id="3.30.420.40:FF:000132">
    <property type="entry name" value="Sedoheptulokinase"/>
    <property type="match status" value="1"/>
</dbReference>
<dbReference type="GeneID" id="110976908"/>
<dbReference type="InterPro" id="IPR000577">
    <property type="entry name" value="Carb_kinase_FGGY"/>
</dbReference>
<evidence type="ECO:0000256" key="11">
    <source>
        <dbReference type="ARBA" id="ARBA00069425"/>
    </source>
</evidence>
<evidence type="ECO:0000256" key="3">
    <source>
        <dbReference type="ARBA" id="ARBA00022490"/>
    </source>
</evidence>
<dbReference type="SUPFAM" id="SSF53067">
    <property type="entry name" value="Actin-like ATPase domain"/>
    <property type="match status" value="2"/>
</dbReference>
<proteinExistence type="inferred from homology"/>
<dbReference type="GO" id="GO:0046496">
    <property type="term" value="P:nicotinamide nucleotide metabolic process"/>
    <property type="evidence" value="ECO:0007669"/>
    <property type="project" value="UniProtKB-ARBA"/>
</dbReference>
<evidence type="ECO:0000313" key="14">
    <source>
        <dbReference type="Proteomes" id="UP000694845"/>
    </source>
</evidence>
<reference evidence="15" key="1">
    <citation type="submission" date="2025-08" db="UniProtKB">
        <authorList>
            <consortium name="RefSeq"/>
        </authorList>
    </citation>
    <scope>IDENTIFICATION</scope>
</reference>
<keyword evidence="14" id="KW-1185">Reference proteome</keyword>
<evidence type="ECO:0000256" key="7">
    <source>
        <dbReference type="ARBA" id="ARBA00022840"/>
    </source>
</evidence>
<dbReference type="Pfam" id="PF00370">
    <property type="entry name" value="FGGY_N"/>
    <property type="match status" value="1"/>
</dbReference>
<dbReference type="GO" id="GO:0005829">
    <property type="term" value="C:cytosol"/>
    <property type="evidence" value="ECO:0007669"/>
    <property type="project" value="TreeGrafter"/>
</dbReference>
<dbReference type="OMA" id="TWQDTRC"/>
<evidence type="ECO:0000256" key="9">
    <source>
        <dbReference type="ARBA" id="ARBA00057196"/>
    </source>
</evidence>
<comment type="catalytic activity">
    <reaction evidence="8">
        <text>sedoheptulose + ATP = D-sedoheptulose 7-phosphate + ADP + H(+)</text>
        <dbReference type="Rhea" id="RHEA:23844"/>
        <dbReference type="ChEBI" id="CHEBI:15378"/>
        <dbReference type="ChEBI" id="CHEBI:16802"/>
        <dbReference type="ChEBI" id="CHEBI:30616"/>
        <dbReference type="ChEBI" id="CHEBI:57483"/>
        <dbReference type="ChEBI" id="CHEBI:456216"/>
        <dbReference type="EC" id="2.7.1.14"/>
    </reaction>
</comment>
<comment type="function">
    <text evidence="9">Acts as a modulator of macrophage activation through control of glucose metabolism.</text>
</comment>
<keyword evidence="6" id="KW-0418">Kinase</keyword>
<evidence type="ECO:0000256" key="2">
    <source>
        <dbReference type="ARBA" id="ARBA00009156"/>
    </source>
</evidence>
<dbReference type="GO" id="GO:1901135">
    <property type="term" value="P:carbohydrate derivative metabolic process"/>
    <property type="evidence" value="ECO:0007669"/>
    <property type="project" value="UniProtKB-ARBA"/>
</dbReference>
<dbReference type="Proteomes" id="UP000694845">
    <property type="component" value="Unplaced"/>
</dbReference>
<dbReference type="EC" id="2.7.1.14" evidence="10"/>
<dbReference type="GO" id="GO:0006071">
    <property type="term" value="P:glycerol metabolic process"/>
    <property type="evidence" value="ECO:0007669"/>
    <property type="project" value="TreeGrafter"/>
</dbReference>